<keyword evidence="3 5" id="KW-1133">Transmembrane helix</keyword>
<feature type="transmembrane region" description="Helical" evidence="5">
    <location>
        <begin position="41"/>
        <end position="64"/>
    </location>
</feature>
<accession>A0A840IFU8</accession>
<sequence length="306" mass="31276">MDSPLLAEILLPLAIAAIMCSLGLALTPADFRRVLVAPRGVAIGMVNLSLLSPLLAFAMAELFALDPVQAVGLVLLGASPGGMMANMLTHLSRGDTALSVTMTAISSVASVVTVPLFLGLSTDHFGAGDLGDVSMPGVVALVFAITIVPVAIGMTLRQLRPAWVARVYPRVRVGSLAVFALVVAGAIASEHDRVLESATAVFAAALCLNVAAMAISFTVAKLARLDDRQSTAIALELGVHNSTLAIAVGASLAAETTIPAAVYSCFMLFTGGAFAWAMNRRNARGGGAAAAEQTAAAEPLQSGARR</sequence>
<feature type="transmembrane region" description="Helical" evidence="5">
    <location>
        <begin position="138"/>
        <end position="159"/>
    </location>
</feature>
<evidence type="ECO:0000256" key="5">
    <source>
        <dbReference type="SAM" id="Phobius"/>
    </source>
</evidence>
<dbReference type="InterPro" id="IPR002657">
    <property type="entry name" value="BilAc:Na_symport/Acr3"/>
</dbReference>
<feature type="transmembrane region" description="Helical" evidence="5">
    <location>
        <begin position="6"/>
        <end position="29"/>
    </location>
</feature>
<protein>
    <submittedName>
        <fullName evidence="6">BASS family bile acid:Na+ symporter</fullName>
    </submittedName>
</protein>
<dbReference type="AlphaFoldDB" id="A0A840IFU8"/>
<feature type="transmembrane region" description="Helical" evidence="5">
    <location>
        <begin position="70"/>
        <end position="89"/>
    </location>
</feature>
<evidence type="ECO:0000313" key="7">
    <source>
        <dbReference type="Proteomes" id="UP000585272"/>
    </source>
</evidence>
<name>A0A840IFU8_9ACTN</name>
<dbReference type="RefSeq" id="WP_183342361.1">
    <property type="nucleotide sequence ID" value="NZ_JACHNU010000002.1"/>
</dbReference>
<gene>
    <name evidence="6" type="ORF">BDZ31_002444</name>
</gene>
<feature type="transmembrane region" description="Helical" evidence="5">
    <location>
        <begin position="96"/>
        <end position="118"/>
    </location>
</feature>
<dbReference type="InterPro" id="IPR004710">
    <property type="entry name" value="Bilac:Na_transpt"/>
</dbReference>
<keyword evidence="4 5" id="KW-0472">Membrane</keyword>
<organism evidence="6 7">
    <name type="scientific">Conexibacter arvalis</name>
    <dbReference type="NCBI Taxonomy" id="912552"/>
    <lineage>
        <taxon>Bacteria</taxon>
        <taxon>Bacillati</taxon>
        <taxon>Actinomycetota</taxon>
        <taxon>Thermoleophilia</taxon>
        <taxon>Solirubrobacterales</taxon>
        <taxon>Conexibacteraceae</taxon>
        <taxon>Conexibacter</taxon>
    </lineage>
</organism>
<feature type="transmembrane region" description="Helical" evidence="5">
    <location>
        <begin position="232"/>
        <end position="254"/>
    </location>
</feature>
<dbReference type="InterPro" id="IPR038770">
    <property type="entry name" value="Na+/solute_symporter_sf"/>
</dbReference>
<comment type="caution">
    <text evidence="6">The sequence shown here is derived from an EMBL/GenBank/DDBJ whole genome shotgun (WGS) entry which is preliminary data.</text>
</comment>
<dbReference type="PANTHER" id="PTHR10361:SF24">
    <property type="entry name" value="P3 PROTEIN"/>
    <property type="match status" value="1"/>
</dbReference>
<evidence type="ECO:0000256" key="4">
    <source>
        <dbReference type="ARBA" id="ARBA00023136"/>
    </source>
</evidence>
<dbReference type="Gene3D" id="1.20.1530.20">
    <property type="match status" value="1"/>
</dbReference>
<evidence type="ECO:0000313" key="6">
    <source>
        <dbReference type="EMBL" id="MBB4662858.1"/>
    </source>
</evidence>
<dbReference type="GO" id="GO:0016020">
    <property type="term" value="C:membrane"/>
    <property type="evidence" value="ECO:0007669"/>
    <property type="project" value="UniProtKB-SubCell"/>
</dbReference>
<evidence type="ECO:0000256" key="2">
    <source>
        <dbReference type="ARBA" id="ARBA00022692"/>
    </source>
</evidence>
<keyword evidence="2 5" id="KW-0812">Transmembrane</keyword>
<feature type="transmembrane region" description="Helical" evidence="5">
    <location>
        <begin position="200"/>
        <end position="220"/>
    </location>
</feature>
<evidence type="ECO:0000256" key="3">
    <source>
        <dbReference type="ARBA" id="ARBA00022989"/>
    </source>
</evidence>
<dbReference type="Proteomes" id="UP000585272">
    <property type="component" value="Unassembled WGS sequence"/>
</dbReference>
<keyword evidence="7" id="KW-1185">Reference proteome</keyword>
<feature type="transmembrane region" description="Helical" evidence="5">
    <location>
        <begin position="260"/>
        <end position="278"/>
    </location>
</feature>
<dbReference type="PANTHER" id="PTHR10361">
    <property type="entry name" value="SODIUM-BILE ACID COTRANSPORTER"/>
    <property type="match status" value="1"/>
</dbReference>
<reference evidence="6 7" key="1">
    <citation type="submission" date="2020-08" db="EMBL/GenBank/DDBJ databases">
        <title>Genomic Encyclopedia of Archaeal and Bacterial Type Strains, Phase II (KMG-II): from individual species to whole genera.</title>
        <authorList>
            <person name="Goeker M."/>
        </authorList>
    </citation>
    <scope>NUCLEOTIDE SEQUENCE [LARGE SCALE GENOMIC DNA]</scope>
    <source>
        <strain evidence="6 7">DSM 23288</strain>
    </source>
</reference>
<evidence type="ECO:0000256" key="1">
    <source>
        <dbReference type="ARBA" id="ARBA00004141"/>
    </source>
</evidence>
<dbReference type="EMBL" id="JACHNU010000002">
    <property type="protein sequence ID" value="MBB4662858.1"/>
    <property type="molecule type" value="Genomic_DNA"/>
</dbReference>
<proteinExistence type="predicted"/>
<dbReference type="Pfam" id="PF01758">
    <property type="entry name" value="SBF"/>
    <property type="match status" value="1"/>
</dbReference>
<comment type="subcellular location">
    <subcellularLocation>
        <location evidence="1">Membrane</location>
        <topology evidence="1">Multi-pass membrane protein</topology>
    </subcellularLocation>
</comment>
<feature type="transmembrane region" description="Helical" evidence="5">
    <location>
        <begin position="171"/>
        <end position="188"/>
    </location>
</feature>